<evidence type="ECO:0000256" key="5">
    <source>
        <dbReference type="ARBA" id="ARBA00022837"/>
    </source>
</evidence>
<accession>A0A5K1VRQ0</accession>
<dbReference type="Gene3D" id="1.10.238.10">
    <property type="entry name" value="EF-hand"/>
    <property type="match status" value="1"/>
</dbReference>
<dbReference type="OMA" id="KYRDKAT"/>
<dbReference type="GO" id="GO:0005737">
    <property type="term" value="C:cytoplasm"/>
    <property type="evidence" value="ECO:0007669"/>
    <property type="project" value="UniProtKB-SubCell"/>
</dbReference>
<evidence type="ECO:0000256" key="4">
    <source>
        <dbReference type="ARBA" id="ARBA00022737"/>
    </source>
</evidence>
<dbReference type="GO" id="GO:0048306">
    <property type="term" value="F:calcium-dependent protein binding"/>
    <property type="evidence" value="ECO:0007669"/>
    <property type="project" value="UniProtKB-ARBA"/>
</dbReference>
<dbReference type="Proteomes" id="UP000078387">
    <property type="component" value="Unassembled WGS sequence"/>
</dbReference>
<dbReference type="PANTHER" id="PTHR46212">
    <property type="entry name" value="PEFLIN"/>
    <property type="match status" value="1"/>
</dbReference>
<keyword evidence="3" id="KW-0479">Metal-binding</keyword>
<evidence type="ECO:0000256" key="3">
    <source>
        <dbReference type="ARBA" id="ARBA00022723"/>
    </source>
</evidence>
<feature type="domain" description="EF-hand" evidence="6">
    <location>
        <begin position="109"/>
        <end position="144"/>
    </location>
</feature>
<dbReference type="PANTHER" id="PTHR46212:SF3">
    <property type="entry name" value="GH27120P"/>
    <property type="match status" value="1"/>
</dbReference>
<evidence type="ECO:0000259" key="6">
    <source>
        <dbReference type="PROSITE" id="PS50222"/>
    </source>
</evidence>
<dbReference type="SUPFAM" id="SSF47473">
    <property type="entry name" value="EF-hand"/>
    <property type="match status" value="1"/>
</dbReference>
<proteinExistence type="predicted"/>
<dbReference type="VEuPathDB" id="AmoebaDB:EHI7A_082250"/>
<gene>
    <name evidence="7" type="ORF">CL6EHI_060380</name>
</gene>
<keyword evidence="5" id="KW-0106">Calcium</keyword>
<evidence type="ECO:0000313" key="8">
    <source>
        <dbReference type="Proteomes" id="UP000078387"/>
    </source>
</evidence>
<dbReference type="PROSITE" id="PS50222">
    <property type="entry name" value="EF_HAND_2"/>
    <property type="match status" value="2"/>
</dbReference>
<keyword evidence="4" id="KW-0677">Repeat</keyword>
<dbReference type="SMART" id="SM00054">
    <property type="entry name" value="EFh"/>
    <property type="match status" value="3"/>
</dbReference>
<keyword evidence="2" id="KW-0963">Cytoplasm</keyword>
<dbReference type="InterPro" id="IPR011992">
    <property type="entry name" value="EF-hand-dom_pair"/>
</dbReference>
<dbReference type="EMBL" id="BDEQ01000001">
    <property type="protein sequence ID" value="GAT97111.1"/>
    <property type="molecule type" value="Genomic_DNA"/>
</dbReference>
<evidence type="ECO:0000313" key="7">
    <source>
        <dbReference type="EMBL" id="GAT97111.1"/>
    </source>
</evidence>
<comment type="subcellular location">
    <subcellularLocation>
        <location evidence="1">Cytoplasm</location>
    </subcellularLocation>
</comment>
<dbReference type="VEuPathDB" id="AmoebaDB:KM1_044390"/>
<feature type="domain" description="EF-hand" evidence="6">
    <location>
        <begin position="43"/>
        <end position="78"/>
    </location>
</feature>
<sequence length="215" mass="25152">MSIFDIQAAQDAWIFQNITKTFQEDPLIKEQWWYPLCMSLRIEEFRPLQEWFEKTDKDKSGTLELNELKSAKFPGGLRLDEDTCRKLMKIFDMDLSGNIGFYEYLALMKFVDLVDKTFTHFDADHSGTMDLNEMMAALPQLGFDITRKNCEALIRANARGLFSKKIKRSQFVGCVSFLGLTRSIYQKAMNVKNENFKREDFSRFMNLVLLICDEL</sequence>
<dbReference type="VEuPathDB" id="AmoebaDB:EHI8A_039940"/>
<dbReference type="VEuPathDB" id="AmoebaDB:EHI5A_033420"/>
<dbReference type="InterPro" id="IPR051426">
    <property type="entry name" value="Peflin/Sorcin_CaBP"/>
</dbReference>
<name>A0A5K1VRQ0_ENTHI</name>
<protein>
    <submittedName>
        <fullName evidence="7">Grainin putative</fullName>
    </submittedName>
</protein>
<dbReference type="AlphaFoldDB" id="A0A5K1VRQ0"/>
<dbReference type="GO" id="GO:0005509">
    <property type="term" value="F:calcium ion binding"/>
    <property type="evidence" value="ECO:0007669"/>
    <property type="project" value="InterPro"/>
</dbReference>
<reference evidence="7 8" key="1">
    <citation type="submission" date="2016-05" db="EMBL/GenBank/DDBJ databases">
        <title>First whole genome sequencing of Entamoeba histolytica HM1:IMSS-clone-6.</title>
        <authorList>
            <person name="Mukherjee Avik.K."/>
            <person name="Izumyama S."/>
            <person name="Nakada-Tsukui K."/>
            <person name="Nozaki T."/>
        </authorList>
    </citation>
    <scope>NUCLEOTIDE SEQUENCE [LARGE SCALE GENOMIC DNA]</scope>
    <source>
        <strain evidence="7 8">HM1:IMSS clone 6</strain>
    </source>
</reference>
<dbReference type="VEuPathDB" id="AmoebaDB:EHI_060380"/>
<comment type="caution">
    <text evidence="7">The sequence shown here is derived from an EMBL/GenBank/DDBJ whole genome shotgun (WGS) entry which is preliminary data.</text>
</comment>
<dbReference type="InterPro" id="IPR018247">
    <property type="entry name" value="EF_Hand_1_Ca_BS"/>
</dbReference>
<dbReference type="PROSITE" id="PS00018">
    <property type="entry name" value="EF_HAND_1"/>
    <property type="match status" value="2"/>
</dbReference>
<evidence type="ECO:0000256" key="1">
    <source>
        <dbReference type="ARBA" id="ARBA00004496"/>
    </source>
</evidence>
<dbReference type="Pfam" id="PF13499">
    <property type="entry name" value="EF-hand_7"/>
    <property type="match status" value="1"/>
</dbReference>
<evidence type="ECO:0000256" key="2">
    <source>
        <dbReference type="ARBA" id="ARBA00022490"/>
    </source>
</evidence>
<organism evidence="7 8">
    <name type="scientific">Entamoeba histolytica</name>
    <dbReference type="NCBI Taxonomy" id="5759"/>
    <lineage>
        <taxon>Eukaryota</taxon>
        <taxon>Amoebozoa</taxon>
        <taxon>Evosea</taxon>
        <taxon>Archamoebae</taxon>
        <taxon>Mastigamoebida</taxon>
        <taxon>Entamoebidae</taxon>
        <taxon>Entamoeba</taxon>
    </lineage>
</organism>
<dbReference type="InterPro" id="IPR002048">
    <property type="entry name" value="EF_hand_dom"/>
</dbReference>